<feature type="transmembrane region" description="Helical" evidence="1">
    <location>
        <begin position="41"/>
        <end position="62"/>
    </location>
</feature>
<reference evidence="3 4" key="2">
    <citation type="submission" date="2018-08" db="EMBL/GenBank/DDBJ databases">
        <title>The draft genome of Acinetobacter sichuanensis strain WCHAc060041.</title>
        <authorList>
            <person name="Qin J."/>
            <person name="Feng Y."/>
            <person name="Zong Z."/>
        </authorList>
    </citation>
    <scope>NUCLEOTIDE SEQUENCE [LARGE SCALE GENOMIC DNA]</scope>
    <source>
        <strain evidence="3 4">WCHAc060041</strain>
    </source>
</reference>
<organism evidence="3 4">
    <name type="scientific">Acinetobacter sichuanensis</name>
    <dbReference type="NCBI Taxonomy" id="2136183"/>
    <lineage>
        <taxon>Bacteria</taxon>
        <taxon>Pseudomonadati</taxon>
        <taxon>Pseudomonadota</taxon>
        <taxon>Gammaproteobacteria</taxon>
        <taxon>Moraxellales</taxon>
        <taxon>Moraxellaceae</taxon>
        <taxon>Acinetobacter</taxon>
    </lineage>
</organism>
<evidence type="ECO:0000313" key="4">
    <source>
        <dbReference type="Proteomes" id="UP000240957"/>
    </source>
</evidence>
<evidence type="ECO:0000313" key="5">
    <source>
        <dbReference type="Proteomes" id="UP001595455"/>
    </source>
</evidence>
<feature type="transmembrane region" description="Helical" evidence="1">
    <location>
        <begin position="6"/>
        <end position="29"/>
    </location>
</feature>
<reference evidence="2" key="4">
    <citation type="submission" date="2024-09" db="EMBL/GenBank/DDBJ databases">
        <authorList>
            <person name="Sun Q."/>
            <person name="Mori K."/>
        </authorList>
    </citation>
    <scope>NUCLEOTIDE SEQUENCE</scope>
    <source>
        <strain evidence="2">KCTC 62575</strain>
    </source>
</reference>
<evidence type="ECO:0000313" key="2">
    <source>
        <dbReference type="EMBL" id="MFC2995875.1"/>
    </source>
</evidence>
<dbReference type="OrthoDB" id="6506297at2"/>
<keyword evidence="1" id="KW-0812">Transmembrane</keyword>
<protein>
    <submittedName>
        <fullName evidence="2">DUF6338 family protein</fullName>
    </submittedName>
</protein>
<gene>
    <name evidence="2" type="ORF">ACFODO_11445</name>
    <name evidence="3" type="ORF">C9E89_021410</name>
</gene>
<keyword evidence="1" id="KW-1133">Transmembrane helix</keyword>
<comment type="caution">
    <text evidence="3">The sequence shown here is derived from an EMBL/GenBank/DDBJ whole genome shotgun (WGS) entry which is preliminary data.</text>
</comment>
<reference evidence="5" key="3">
    <citation type="journal article" date="2019" name="Int. J. Syst. Evol. Microbiol.">
        <title>The Global Catalogue of Microorganisms (GCM) 10K type strain sequencing project: providing services to taxonomists for standard genome sequencing and annotation.</title>
        <authorList>
            <consortium name="The Broad Institute Genomics Platform"/>
            <consortium name="The Broad Institute Genome Sequencing Center for Infectious Disease"/>
            <person name="Wu L."/>
            <person name="Ma J."/>
        </authorList>
    </citation>
    <scope>NUCLEOTIDE SEQUENCE [LARGE SCALE GENOMIC DNA]</scope>
    <source>
        <strain evidence="5">KCTC 62575</strain>
    </source>
</reference>
<dbReference type="RefSeq" id="WP_107010153.1">
    <property type="nucleotide sequence ID" value="NZ_JBHRSF010000042.1"/>
</dbReference>
<dbReference type="Proteomes" id="UP001595455">
    <property type="component" value="Unassembled WGS sequence"/>
</dbReference>
<keyword evidence="1" id="KW-0472">Membrane</keyword>
<feature type="transmembrane region" description="Helical" evidence="1">
    <location>
        <begin position="68"/>
        <end position="96"/>
    </location>
</feature>
<evidence type="ECO:0000256" key="1">
    <source>
        <dbReference type="SAM" id="Phobius"/>
    </source>
</evidence>
<keyword evidence="5" id="KW-1185">Reference proteome</keyword>
<dbReference type="InterPro" id="IPR045919">
    <property type="entry name" value="DUF6338"/>
</dbReference>
<evidence type="ECO:0000313" key="3">
    <source>
        <dbReference type="EMBL" id="RFC81523.1"/>
    </source>
</evidence>
<name>A0A371YJ72_9GAMM</name>
<dbReference type="EMBL" id="PYIX02000085">
    <property type="protein sequence ID" value="RFC81523.1"/>
    <property type="molecule type" value="Genomic_DNA"/>
</dbReference>
<reference evidence="2" key="1">
    <citation type="journal article" date="2014" name="Int. J. Syst. Evol. Microbiol.">
        <title>Complete genome of a new Firmicutes species belonging to the dominant human colonic microbiota ('Ruminococcus bicirculans') reveals two chromosomes and a selective capacity to utilize plant glucans.</title>
        <authorList>
            <consortium name="NISC Comparative Sequencing Program"/>
            <person name="Wegmann U."/>
            <person name="Louis P."/>
            <person name="Goesmann A."/>
            <person name="Henrissat B."/>
            <person name="Duncan S.H."/>
            <person name="Flint H.J."/>
        </authorList>
    </citation>
    <scope>NUCLEOTIDE SEQUENCE</scope>
    <source>
        <strain evidence="2">KCTC 62575</strain>
    </source>
</reference>
<dbReference type="Pfam" id="PF19865">
    <property type="entry name" value="DUF6338"/>
    <property type="match status" value="1"/>
</dbReference>
<sequence>MEIFESSKLFLFIVFAIPGFIAIKTYSLLCPNQDKDSTKLIIDAITYSCMNYAILGPFIYMMLFSKKWGFICSFFTFSFYAFVMLIFPAFLAWLWLRLRELEFFRKNAPHPTPRPWDFVFSDTSTWYYVIITLSNGTKIAGQYSGNSFTSSYPEEPQIYLEKTWVLNEDGGFERERVSSKGIIVLSKDIQSIELFEHP</sequence>
<dbReference type="AlphaFoldDB" id="A0A371YJ72"/>
<accession>A0A371YJ72</accession>
<dbReference type="Proteomes" id="UP000240957">
    <property type="component" value="Unassembled WGS sequence"/>
</dbReference>
<proteinExistence type="predicted"/>
<dbReference type="EMBL" id="JBHRSF010000042">
    <property type="protein sequence ID" value="MFC2995875.1"/>
    <property type="molecule type" value="Genomic_DNA"/>
</dbReference>